<evidence type="ECO:0000313" key="2">
    <source>
        <dbReference type="Proteomes" id="UP000324831"/>
    </source>
</evidence>
<gene>
    <name evidence="1" type="ORF">MHSWG343_10340</name>
</gene>
<protein>
    <submittedName>
        <fullName evidence="1">Uncharacterized protein</fullName>
    </submittedName>
</protein>
<accession>A0A478FUL3</accession>
<evidence type="ECO:0000313" key="1">
    <source>
        <dbReference type="EMBL" id="GCE64026.1"/>
    </source>
</evidence>
<reference evidence="1 2" key="1">
    <citation type="submission" date="2019-01" db="EMBL/GenBank/DDBJ databases">
        <title>Draft genome sequences of Candidatus Mycoplasma haemohominis SWG34-3 identified from a patient with pyrexia, anemia and liver dysfunction.</title>
        <authorList>
            <person name="Sekizuka T."/>
            <person name="Hattori N."/>
            <person name="Katano H."/>
            <person name="Takuma T."/>
            <person name="Ito T."/>
            <person name="Arai N."/>
            <person name="Yanai R."/>
            <person name="Ishii S."/>
            <person name="Miura Y."/>
            <person name="Tokunaga T."/>
            <person name="Watanabe H."/>
            <person name="Nomura N."/>
            <person name="Eguchi J."/>
            <person name="Arai T."/>
            <person name="Hasegawa H."/>
            <person name="Nakamaki T."/>
            <person name="Wakita T."/>
            <person name="Niki Y."/>
            <person name="Kuroda M."/>
        </authorList>
    </citation>
    <scope>NUCLEOTIDE SEQUENCE [LARGE SCALE GENOMIC DNA]</scope>
    <source>
        <strain evidence="1">SWG34-3</strain>
    </source>
</reference>
<dbReference type="AlphaFoldDB" id="A0A478FUL3"/>
<organism evidence="1 2">
    <name type="scientific">Candidatus Mycoplasma haematohominis</name>
    <dbReference type="NCBI Taxonomy" id="1494318"/>
    <lineage>
        <taxon>Bacteria</taxon>
        <taxon>Bacillati</taxon>
        <taxon>Mycoplasmatota</taxon>
        <taxon>Mollicutes</taxon>
        <taxon>Mycoplasmataceae</taxon>
        <taxon>Mycoplasma</taxon>
    </lineage>
</organism>
<name>A0A478FUL3_9MOLU</name>
<dbReference type="Proteomes" id="UP000324831">
    <property type="component" value="Unassembled WGS sequence"/>
</dbReference>
<proteinExistence type="predicted"/>
<comment type="caution">
    <text evidence="1">The sequence shown here is derived from an EMBL/GenBank/DDBJ whole genome shotgun (WGS) entry which is preliminary data.</text>
</comment>
<sequence>MIEEESNLFRSLWKESKLDRHIDGEVNEVLSESSNEPKKIFGTFKNQNKRGFVKECILLGIRPLEEWSGRIERLVDDRLTWFELRKNKPLGILFECPDGSRIIGMIYEHAYKRLPKLEIGERYKVRGVFEFLELVSELDVCLFFSLKSLSK</sequence>
<dbReference type="EMBL" id="BIMN01000008">
    <property type="protein sequence ID" value="GCE64026.1"/>
    <property type="molecule type" value="Genomic_DNA"/>
</dbReference>